<dbReference type="Gene3D" id="3.80.10.10">
    <property type="entry name" value="Ribonuclease Inhibitor"/>
    <property type="match status" value="2"/>
</dbReference>
<evidence type="ECO:0000256" key="1">
    <source>
        <dbReference type="ARBA" id="ARBA00022614"/>
    </source>
</evidence>
<evidence type="ECO:0000256" key="2">
    <source>
        <dbReference type="ARBA" id="ARBA00022821"/>
    </source>
</evidence>
<dbReference type="SUPFAM" id="SSF52047">
    <property type="entry name" value="RNI-like"/>
    <property type="match status" value="1"/>
</dbReference>
<keyword evidence="2" id="KW-0611">Plant defense</keyword>
<evidence type="ECO:0000313" key="5">
    <source>
        <dbReference type="EMBL" id="KAF8672964.1"/>
    </source>
</evidence>
<dbReference type="InterPro" id="IPR002182">
    <property type="entry name" value="NB-ARC"/>
</dbReference>
<evidence type="ECO:0000259" key="3">
    <source>
        <dbReference type="Pfam" id="PF00931"/>
    </source>
</evidence>
<dbReference type="InterPro" id="IPR036388">
    <property type="entry name" value="WH-like_DNA-bd_sf"/>
</dbReference>
<evidence type="ECO:0000259" key="4">
    <source>
        <dbReference type="Pfam" id="PF25019"/>
    </source>
</evidence>
<organism evidence="5 6">
    <name type="scientific">Digitaria exilis</name>
    <dbReference type="NCBI Taxonomy" id="1010633"/>
    <lineage>
        <taxon>Eukaryota</taxon>
        <taxon>Viridiplantae</taxon>
        <taxon>Streptophyta</taxon>
        <taxon>Embryophyta</taxon>
        <taxon>Tracheophyta</taxon>
        <taxon>Spermatophyta</taxon>
        <taxon>Magnoliopsida</taxon>
        <taxon>Liliopsida</taxon>
        <taxon>Poales</taxon>
        <taxon>Poaceae</taxon>
        <taxon>PACMAD clade</taxon>
        <taxon>Panicoideae</taxon>
        <taxon>Panicodae</taxon>
        <taxon>Paniceae</taxon>
        <taxon>Anthephorinae</taxon>
        <taxon>Digitaria</taxon>
    </lineage>
</organism>
<dbReference type="OrthoDB" id="678339at2759"/>
<dbReference type="InterPro" id="IPR056789">
    <property type="entry name" value="LRR_R13L1-DRL21"/>
</dbReference>
<dbReference type="InterPro" id="IPR027417">
    <property type="entry name" value="P-loop_NTPase"/>
</dbReference>
<keyword evidence="1" id="KW-0433">Leucine-rich repeat</keyword>
<sequence>MAGADLERVVELLHSERMDEQFRLLGAATLFAELRSGVTGVHSNGTVSKGGNLRLMFCIQSLAAPLRELLDAVLHAKIRSEGWHQVHGFAFRNGFSRSKTLRDLRQLADKFRALASYVRQVDRDYSSTMHDTSTPSSYSTGVHGPVDALRARMVGRSEVLEKMVSMVLAGGGLLVLPIVGGPGIGKTRLAMALMSDHRVRRKFGVRLAVPFMRHRHYSLEKVLMRMTSHIRVGDDRHRHAGSHIGYRLSIGGHYLIVLDDVWTDSERNCPEIGALMKILPSNGSLVVTTRTPDVVSYLGAIAKPLYLQPLEKGFSSSLVAEWISAYRGDWPAELATEAGMAIADKCGGVPILLDHARGRFRQPQGLMFWQEFTKKATSPHDMYFWRELLACIHELPHDDFWRLFLGHPGELPDGNAVLESAAVSYQHLPSDMRSCLLYCSMFPLGHDFDVEELTDLLAAEGYLPAVVTKAQRKRFLQQFLDECFYPLQEHEYGDRCIYRMHKVMHIFAQFMDSKTGSVIRADQATQLTTKDTSQSLDSIRRASLIVNPSAAPFPTSLFQCSDLGTLILLHQGSTFPPDQPRCEVTEVPQEIFQRRIQALSFRATKIKVLPNKFLEPYHVKYLNLAQTDIENIPSSISRLMFLQTLILCHCDKLQKLHPNTTKLALLQKLDLEGCFNLVELPQDLSKMMRLEFLNVTECSLLSQLPRGVSQLKNLQVLLGYIVSCADGSSMPDLQPLANLQKLSLQGLEKVSDPLDARFASLDSKINLDSLSLRWDMDDYSDDTIPANSHAVLESLRPHQRLKALEIVGYEGEKLPLWITGRPYLKSLVEIKLINLRSCELPPLGLLPFLKIAEISGAETVCSVNGNFYGGKFPSLEKLTFSYMHNLEVWEQEHWQGMFPRLRELAIIQCPKLRALHMELQSLEKLILWMNNKMLYDLKGALQGLVKTLEHISISFSEELLASSDCEGLQDLGKLTKLEICGCDELAFLPQGLQHLSSIRSMTIDNCTKLEALPDWLENLPFLQIMRLSGCPLLHSIPRCLQQRPGIIIYVVDCPNLPKQQFPGFPAHPLGTSALDAFSMSNTLFPKLKWP</sequence>
<dbReference type="AlphaFoldDB" id="A0A835AUB5"/>
<dbReference type="Gene3D" id="3.40.50.300">
    <property type="entry name" value="P-loop containing nucleotide triphosphate hydrolases"/>
    <property type="match status" value="1"/>
</dbReference>
<dbReference type="EMBL" id="JACEFO010002210">
    <property type="protein sequence ID" value="KAF8672964.1"/>
    <property type="molecule type" value="Genomic_DNA"/>
</dbReference>
<dbReference type="Pfam" id="PF25019">
    <property type="entry name" value="LRR_R13L1-DRL21"/>
    <property type="match status" value="1"/>
</dbReference>
<reference evidence="5" key="1">
    <citation type="submission" date="2020-07" db="EMBL/GenBank/DDBJ databases">
        <title>Genome sequence and genetic diversity analysis of an under-domesticated orphan crop, white fonio (Digitaria exilis).</title>
        <authorList>
            <person name="Bennetzen J.L."/>
            <person name="Chen S."/>
            <person name="Ma X."/>
            <person name="Wang X."/>
            <person name="Yssel A.E.J."/>
            <person name="Chaluvadi S.R."/>
            <person name="Johnson M."/>
            <person name="Gangashetty P."/>
            <person name="Hamidou F."/>
            <person name="Sanogo M.D."/>
            <person name="Zwaenepoel A."/>
            <person name="Wallace J."/>
            <person name="Van De Peer Y."/>
            <person name="Van Deynze A."/>
        </authorList>
    </citation>
    <scope>NUCLEOTIDE SEQUENCE</scope>
    <source>
        <tissue evidence="5">Leaves</tissue>
    </source>
</reference>
<dbReference type="PRINTS" id="PR00364">
    <property type="entry name" value="DISEASERSIST"/>
</dbReference>
<protein>
    <recommendedName>
        <fullName evidence="7">NB-ARC domain-containing protein</fullName>
    </recommendedName>
</protein>
<dbReference type="SUPFAM" id="SSF52540">
    <property type="entry name" value="P-loop containing nucleoside triphosphate hydrolases"/>
    <property type="match status" value="1"/>
</dbReference>
<gene>
    <name evidence="5" type="ORF">HU200_049032</name>
</gene>
<comment type="caution">
    <text evidence="5">The sequence shown here is derived from an EMBL/GenBank/DDBJ whole genome shotgun (WGS) entry which is preliminary data.</text>
</comment>
<dbReference type="PANTHER" id="PTHR36766">
    <property type="entry name" value="PLANT BROAD-SPECTRUM MILDEW RESISTANCE PROTEIN RPW8"/>
    <property type="match status" value="1"/>
</dbReference>
<dbReference type="InterPro" id="IPR032675">
    <property type="entry name" value="LRR_dom_sf"/>
</dbReference>
<name>A0A835AUB5_9POAL</name>
<dbReference type="Proteomes" id="UP000636709">
    <property type="component" value="Unassembled WGS sequence"/>
</dbReference>
<proteinExistence type="predicted"/>
<dbReference type="GO" id="GO:0043531">
    <property type="term" value="F:ADP binding"/>
    <property type="evidence" value="ECO:0007669"/>
    <property type="project" value="InterPro"/>
</dbReference>
<dbReference type="GO" id="GO:0006952">
    <property type="term" value="P:defense response"/>
    <property type="evidence" value="ECO:0007669"/>
    <property type="project" value="UniProtKB-KW"/>
</dbReference>
<feature type="domain" description="R13L1/DRL21-like LRR repeat region" evidence="4">
    <location>
        <begin position="732"/>
        <end position="855"/>
    </location>
</feature>
<dbReference type="Pfam" id="PF00931">
    <property type="entry name" value="NB-ARC"/>
    <property type="match status" value="1"/>
</dbReference>
<keyword evidence="6" id="KW-1185">Reference proteome</keyword>
<evidence type="ECO:0000313" key="6">
    <source>
        <dbReference type="Proteomes" id="UP000636709"/>
    </source>
</evidence>
<evidence type="ECO:0008006" key="7">
    <source>
        <dbReference type="Google" id="ProtNLM"/>
    </source>
</evidence>
<accession>A0A835AUB5</accession>
<dbReference type="SUPFAM" id="SSF52058">
    <property type="entry name" value="L domain-like"/>
    <property type="match status" value="1"/>
</dbReference>
<dbReference type="Gene3D" id="1.10.10.10">
    <property type="entry name" value="Winged helix-like DNA-binding domain superfamily/Winged helix DNA-binding domain"/>
    <property type="match status" value="1"/>
</dbReference>
<dbReference type="PANTHER" id="PTHR36766:SF30">
    <property type="entry name" value="TIR-NBS TYPE DISEASE RESISTANCE PROTEIN-RELATED"/>
    <property type="match status" value="1"/>
</dbReference>
<feature type="domain" description="NB-ARC" evidence="3">
    <location>
        <begin position="161"/>
        <end position="313"/>
    </location>
</feature>